<dbReference type="SUPFAM" id="SSF53098">
    <property type="entry name" value="Ribonuclease H-like"/>
    <property type="match status" value="1"/>
</dbReference>
<dbReference type="GO" id="GO:0015074">
    <property type="term" value="P:DNA integration"/>
    <property type="evidence" value="ECO:0007669"/>
    <property type="project" value="InterPro"/>
</dbReference>
<dbReference type="Pfam" id="PF00665">
    <property type="entry name" value="rve"/>
    <property type="match status" value="1"/>
</dbReference>
<organism evidence="2">
    <name type="scientific">Tanacetum cinerariifolium</name>
    <name type="common">Dalmatian daisy</name>
    <name type="synonym">Chrysanthemum cinerariifolium</name>
    <dbReference type="NCBI Taxonomy" id="118510"/>
    <lineage>
        <taxon>Eukaryota</taxon>
        <taxon>Viridiplantae</taxon>
        <taxon>Streptophyta</taxon>
        <taxon>Embryophyta</taxon>
        <taxon>Tracheophyta</taxon>
        <taxon>Spermatophyta</taxon>
        <taxon>Magnoliopsida</taxon>
        <taxon>eudicotyledons</taxon>
        <taxon>Gunneridae</taxon>
        <taxon>Pentapetalae</taxon>
        <taxon>asterids</taxon>
        <taxon>campanulids</taxon>
        <taxon>Asterales</taxon>
        <taxon>Asteraceae</taxon>
        <taxon>Asteroideae</taxon>
        <taxon>Anthemideae</taxon>
        <taxon>Anthemidinae</taxon>
        <taxon>Tanacetum</taxon>
    </lineage>
</organism>
<accession>A0A699K505</accession>
<dbReference type="PROSITE" id="PS50994">
    <property type="entry name" value="INTEGRASE"/>
    <property type="match status" value="1"/>
</dbReference>
<dbReference type="InterPro" id="IPR025724">
    <property type="entry name" value="GAG-pre-integrase_dom"/>
</dbReference>
<dbReference type="PANTHER" id="PTHR42648:SF18">
    <property type="entry name" value="RETROTRANSPOSON, UNCLASSIFIED-LIKE PROTEIN"/>
    <property type="match status" value="1"/>
</dbReference>
<dbReference type="InterPro" id="IPR036397">
    <property type="entry name" value="RNaseH_sf"/>
</dbReference>
<sequence length="258" mass="29967">MTFLFDFSRLTIALNEVASNSSICLLAKASSSQFWLWHQRLSHLNFATINNLVKNNLVQGLPKMKFEKDHLCSACEQGKIHRKHHRSKTAFASNKPLYLLHMDLCGPMRVQSINRKRYVLVFVDDYSRYTWVFFLHSKDEAFELIISFIKKTQVNLQLQVQRVRTDNGTEFKNKTLAKFFDEVGITQQFSAARTPQQNGVMERRNRTLVEAAKTMLTFANLPSFLWAEAIATACFTQNRSIIHKCFNKTPNKQEKTKH</sequence>
<protein>
    <submittedName>
        <fullName evidence="2">Putative ribonuclease H-like domain-containing protein</fullName>
    </submittedName>
</protein>
<dbReference type="AlphaFoldDB" id="A0A699K505"/>
<feature type="domain" description="Integrase catalytic" evidence="1">
    <location>
        <begin position="92"/>
        <end position="258"/>
    </location>
</feature>
<dbReference type="EMBL" id="BKCJ010477510">
    <property type="protein sequence ID" value="GFA73253.1"/>
    <property type="molecule type" value="Genomic_DNA"/>
</dbReference>
<dbReference type="Gene3D" id="3.30.420.10">
    <property type="entry name" value="Ribonuclease H-like superfamily/Ribonuclease H"/>
    <property type="match status" value="1"/>
</dbReference>
<proteinExistence type="predicted"/>
<dbReference type="InterPro" id="IPR012337">
    <property type="entry name" value="RNaseH-like_sf"/>
</dbReference>
<gene>
    <name evidence="2" type="ORF">Tci_645225</name>
</gene>
<name>A0A699K505_TANCI</name>
<reference evidence="2" key="1">
    <citation type="journal article" date="2019" name="Sci. Rep.">
        <title>Draft genome of Tanacetum cinerariifolium, the natural source of mosquito coil.</title>
        <authorList>
            <person name="Yamashiro T."/>
            <person name="Shiraishi A."/>
            <person name="Satake H."/>
            <person name="Nakayama K."/>
        </authorList>
    </citation>
    <scope>NUCLEOTIDE SEQUENCE</scope>
</reference>
<evidence type="ECO:0000259" key="1">
    <source>
        <dbReference type="PROSITE" id="PS50994"/>
    </source>
</evidence>
<comment type="caution">
    <text evidence="2">The sequence shown here is derived from an EMBL/GenBank/DDBJ whole genome shotgun (WGS) entry which is preliminary data.</text>
</comment>
<dbReference type="InterPro" id="IPR039537">
    <property type="entry name" value="Retrotran_Ty1/copia-like"/>
</dbReference>
<evidence type="ECO:0000313" key="2">
    <source>
        <dbReference type="EMBL" id="GFA73253.1"/>
    </source>
</evidence>
<dbReference type="PANTHER" id="PTHR42648">
    <property type="entry name" value="TRANSPOSASE, PUTATIVE-RELATED"/>
    <property type="match status" value="1"/>
</dbReference>
<dbReference type="InterPro" id="IPR001584">
    <property type="entry name" value="Integrase_cat-core"/>
</dbReference>
<dbReference type="Pfam" id="PF13976">
    <property type="entry name" value="gag_pre-integrs"/>
    <property type="match status" value="1"/>
</dbReference>
<dbReference type="GO" id="GO:0003676">
    <property type="term" value="F:nucleic acid binding"/>
    <property type="evidence" value="ECO:0007669"/>
    <property type="project" value="InterPro"/>
</dbReference>